<evidence type="ECO:0000256" key="20">
    <source>
        <dbReference type="ARBA" id="ARBA00047734"/>
    </source>
</evidence>
<evidence type="ECO:0000256" key="23">
    <source>
        <dbReference type="ARBA" id="ARBA00048180"/>
    </source>
</evidence>
<dbReference type="GO" id="GO:0016787">
    <property type="term" value="F:hydrolase activity"/>
    <property type="evidence" value="ECO:0007669"/>
    <property type="project" value="UniProtKB-KW"/>
</dbReference>
<dbReference type="GO" id="GO:0005737">
    <property type="term" value="C:cytoplasm"/>
    <property type="evidence" value="ECO:0007669"/>
    <property type="project" value="UniProtKB-SubCell"/>
</dbReference>
<evidence type="ECO:0000256" key="19">
    <source>
        <dbReference type="ARBA" id="ARBA00047588"/>
    </source>
</evidence>
<evidence type="ECO:0000313" key="27">
    <source>
        <dbReference type="Proteomes" id="UP000028488"/>
    </source>
</evidence>
<dbReference type="AlphaFoldDB" id="A0A076F0I7"/>
<reference evidence="26 27" key="1">
    <citation type="submission" date="2014-07" db="EMBL/GenBank/DDBJ databases">
        <title>Genome Sequence of Rhodococcus opacus Strain R7, a Biodegrader of Mono- and Polycyclic Aromatic Hydrocarbons.</title>
        <authorList>
            <person name="Di Gennaro P."/>
            <person name="Zampolli J."/>
            <person name="Presti I."/>
            <person name="Cappelletti M."/>
            <person name="D'Ursi P."/>
            <person name="Orro A."/>
            <person name="Mezzelani A."/>
            <person name="Milanesi L."/>
        </authorList>
    </citation>
    <scope>NUCLEOTIDE SEQUENCE [LARGE SCALE GENOMIC DNA]</scope>
    <source>
        <strain evidence="26 27">R7</strain>
    </source>
</reference>
<evidence type="ECO:0000256" key="3">
    <source>
        <dbReference type="ARBA" id="ARBA00004632"/>
    </source>
</evidence>
<protein>
    <recommendedName>
        <fullName evidence="17">Acyl-coenzyme A thioesterase THEM4</fullName>
        <ecNumber evidence="16">3.1.2.2</ecNumber>
    </recommendedName>
    <alternativeName>
        <fullName evidence="18">Thioesterase superfamily member 4</fullName>
    </alternativeName>
</protein>
<evidence type="ECO:0000256" key="5">
    <source>
        <dbReference type="ARBA" id="ARBA00022490"/>
    </source>
</evidence>
<evidence type="ECO:0000256" key="15">
    <source>
        <dbReference type="ARBA" id="ARBA00038456"/>
    </source>
</evidence>
<evidence type="ECO:0000256" key="2">
    <source>
        <dbReference type="ARBA" id="ARBA00004496"/>
    </source>
</evidence>
<dbReference type="Proteomes" id="UP000028488">
    <property type="component" value="Chromosome"/>
</dbReference>
<evidence type="ECO:0000256" key="14">
    <source>
        <dbReference type="ARBA" id="ARBA00037002"/>
    </source>
</evidence>
<comment type="catalytic activity">
    <reaction evidence="21">
        <text>decanoyl-CoA + H2O = decanoate + CoA + H(+)</text>
        <dbReference type="Rhea" id="RHEA:40059"/>
        <dbReference type="ChEBI" id="CHEBI:15377"/>
        <dbReference type="ChEBI" id="CHEBI:15378"/>
        <dbReference type="ChEBI" id="CHEBI:27689"/>
        <dbReference type="ChEBI" id="CHEBI:57287"/>
        <dbReference type="ChEBI" id="CHEBI:61430"/>
    </reaction>
    <physiologicalReaction direction="left-to-right" evidence="21">
        <dbReference type="Rhea" id="RHEA:40060"/>
    </physiologicalReaction>
</comment>
<evidence type="ECO:0000256" key="24">
    <source>
        <dbReference type="SAM" id="MobiDB-lite"/>
    </source>
</evidence>
<evidence type="ECO:0000256" key="10">
    <source>
        <dbReference type="ARBA" id="ARBA00023098"/>
    </source>
</evidence>
<evidence type="ECO:0000256" key="9">
    <source>
        <dbReference type="ARBA" id="ARBA00022946"/>
    </source>
</evidence>
<dbReference type="Pfam" id="PF03061">
    <property type="entry name" value="4HBT"/>
    <property type="match status" value="1"/>
</dbReference>
<evidence type="ECO:0000256" key="12">
    <source>
        <dbReference type="ARBA" id="ARBA00023273"/>
    </source>
</evidence>
<keyword evidence="4" id="KW-1003">Cell membrane</keyword>
<evidence type="ECO:0000256" key="6">
    <source>
        <dbReference type="ARBA" id="ARBA00022703"/>
    </source>
</evidence>
<keyword evidence="8" id="KW-0276">Fatty acid metabolism</keyword>
<evidence type="ECO:0000256" key="13">
    <source>
        <dbReference type="ARBA" id="ARBA00035852"/>
    </source>
</evidence>
<comment type="catalytic activity">
    <reaction evidence="20">
        <text>hexadecanoyl-CoA + H2O = hexadecanoate + CoA + H(+)</text>
        <dbReference type="Rhea" id="RHEA:16645"/>
        <dbReference type="ChEBI" id="CHEBI:7896"/>
        <dbReference type="ChEBI" id="CHEBI:15377"/>
        <dbReference type="ChEBI" id="CHEBI:15378"/>
        <dbReference type="ChEBI" id="CHEBI:57287"/>
        <dbReference type="ChEBI" id="CHEBI:57379"/>
        <dbReference type="EC" id="3.1.2.2"/>
    </reaction>
    <physiologicalReaction direction="left-to-right" evidence="20">
        <dbReference type="Rhea" id="RHEA:16646"/>
    </physiologicalReaction>
</comment>
<dbReference type="InterPro" id="IPR052365">
    <property type="entry name" value="THEM4/THEM5_acyl-CoA_thioest"/>
</dbReference>
<feature type="domain" description="Thioesterase" evidence="25">
    <location>
        <begin position="128"/>
        <end position="201"/>
    </location>
</feature>
<comment type="similarity">
    <text evidence="15">Belongs to the THEM4/THEM5 thioesterase family.</text>
</comment>
<dbReference type="InterPro" id="IPR006683">
    <property type="entry name" value="Thioestr_dom"/>
</dbReference>
<comment type="catalytic activity">
    <reaction evidence="22">
        <text>dodecanoyl-CoA + H2O = dodecanoate + CoA + H(+)</text>
        <dbReference type="Rhea" id="RHEA:30135"/>
        <dbReference type="ChEBI" id="CHEBI:15377"/>
        <dbReference type="ChEBI" id="CHEBI:15378"/>
        <dbReference type="ChEBI" id="CHEBI:18262"/>
        <dbReference type="ChEBI" id="CHEBI:57287"/>
        <dbReference type="ChEBI" id="CHEBI:57375"/>
    </reaction>
    <physiologicalReaction direction="left-to-right" evidence="22">
        <dbReference type="Rhea" id="RHEA:30136"/>
    </physiologicalReaction>
</comment>
<keyword evidence="9" id="KW-0809">Transit peptide</keyword>
<keyword evidence="6" id="KW-0053">Apoptosis</keyword>
<dbReference type="InterPro" id="IPR029069">
    <property type="entry name" value="HotDog_dom_sf"/>
</dbReference>
<evidence type="ECO:0000256" key="22">
    <source>
        <dbReference type="ARBA" id="ARBA00048074"/>
    </source>
</evidence>
<dbReference type="CDD" id="cd03443">
    <property type="entry name" value="PaaI_thioesterase"/>
    <property type="match status" value="1"/>
</dbReference>
<feature type="compositionally biased region" description="Basic and acidic residues" evidence="24">
    <location>
        <begin position="9"/>
        <end position="23"/>
    </location>
</feature>
<evidence type="ECO:0000256" key="7">
    <source>
        <dbReference type="ARBA" id="ARBA00022801"/>
    </source>
</evidence>
<evidence type="ECO:0000256" key="4">
    <source>
        <dbReference type="ARBA" id="ARBA00022475"/>
    </source>
</evidence>
<organism evidence="26 27">
    <name type="scientific">Rhodococcus opacus</name>
    <name type="common">Nocardia opaca</name>
    <dbReference type="NCBI Taxonomy" id="37919"/>
    <lineage>
        <taxon>Bacteria</taxon>
        <taxon>Bacillati</taxon>
        <taxon>Actinomycetota</taxon>
        <taxon>Actinomycetes</taxon>
        <taxon>Mycobacteriales</taxon>
        <taxon>Nocardiaceae</taxon>
        <taxon>Rhodococcus</taxon>
    </lineage>
</organism>
<name>A0A076F0I7_RHOOP</name>
<evidence type="ECO:0000256" key="17">
    <source>
        <dbReference type="ARBA" id="ARBA00040123"/>
    </source>
</evidence>
<sequence length="217" mass="23707">MSEQAADVTRLDGKGDDEYEHHGGFPKYEPVTPGPDWARFVEGMRTLQDLAVSVNAPDDVLTQAADQVEKLAELLGPHVVPEGRSPAGRTIELPGRGSLLMPPWNIEKFGPEGVRSAGMFRRYHLGGNGAAHGGTLPLLFDDLMGMIVHAYGRPISRTAYLHVNYRAITPLDTHLTVEGSVDRVEGRKTFITARLMQDDTLLADCEALMLQLLPGQP</sequence>
<dbReference type="SUPFAM" id="SSF54637">
    <property type="entry name" value="Thioesterase/thiol ester dehydrase-isomerase"/>
    <property type="match status" value="1"/>
</dbReference>
<dbReference type="EMBL" id="CP008947">
    <property type="protein sequence ID" value="AII09179.1"/>
    <property type="molecule type" value="Genomic_DNA"/>
</dbReference>
<evidence type="ECO:0000313" key="26">
    <source>
        <dbReference type="EMBL" id="AII09179.1"/>
    </source>
</evidence>
<keyword evidence="10" id="KW-0443">Lipid metabolism</keyword>
<evidence type="ECO:0000256" key="18">
    <source>
        <dbReference type="ARBA" id="ARBA00043210"/>
    </source>
</evidence>
<gene>
    <name evidence="26" type="ORF">EP51_32905</name>
</gene>
<comment type="catalytic activity">
    <reaction evidence="19">
        <text>octanoyl-CoA + H2O = octanoate + CoA + H(+)</text>
        <dbReference type="Rhea" id="RHEA:30143"/>
        <dbReference type="ChEBI" id="CHEBI:15377"/>
        <dbReference type="ChEBI" id="CHEBI:15378"/>
        <dbReference type="ChEBI" id="CHEBI:25646"/>
        <dbReference type="ChEBI" id="CHEBI:57287"/>
        <dbReference type="ChEBI" id="CHEBI:57386"/>
    </reaction>
    <physiologicalReaction direction="left-to-right" evidence="19">
        <dbReference type="Rhea" id="RHEA:30144"/>
    </physiologicalReaction>
</comment>
<keyword evidence="7" id="KW-0378">Hydrolase</keyword>
<keyword evidence="11" id="KW-0472">Membrane</keyword>
<keyword evidence="12" id="KW-0966">Cell projection</keyword>
<evidence type="ECO:0000256" key="8">
    <source>
        <dbReference type="ARBA" id="ARBA00022832"/>
    </source>
</evidence>
<dbReference type="EC" id="3.1.2.2" evidence="16"/>
<dbReference type="Gene3D" id="3.10.129.10">
    <property type="entry name" value="Hotdog Thioesterase"/>
    <property type="match status" value="1"/>
</dbReference>
<evidence type="ECO:0000256" key="1">
    <source>
        <dbReference type="ARBA" id="ARBA00004170"/>
    </source>
</evidence>
<comment type="catalytic activity">
    <reaction evidence="23">
        <text>tetradecanoyl-CoA + H2O = tetradecanoate + CoA + H(+)</text>
        <dbReference type="Rhea" id="RHEA:40119"/>
        <dbReference type="ChEBI" id="CHEBI:15377"/>
        <dbReference type="ChEBI" id="CHEBI:15378"/>
        <dbReference type="ChEBI" id="CHEBI:30807"/>
        <dbReference type="ChEBI" id="CHEBI:57287"/>
        <dbReference type="ChEBI" id="CHEBI:57385"/>
    </reaction>
    <physiologicalReaction direction="left-to-right" evidence="23">
        <dbReference type="Rhea" id="RHEA:40120"/>
    </physiologicalReaction>
</comment>
<dbReference type="eggNOG" id="COG2050">
    <property type="taxonomic scope" value="Bacteria"/>
</dbReference>
<dbReference type="PANTHER" id="PTHR12418">
    <property type="entry name" value="ACYL-COENZYME A THIOESTERASE THEM4"/>
    <property type="match status" value="1"/>
</dbReference>
<keyword evidence="5" id="KW-0963">Cytoplasm</keyword>
<comment type="catalytic activity">
    <reaction evidence="14">
        <text>(9Z)-octadecenoyl-CoA + H2O = (9Z)-octadecenoate + CoA + H(+)</text>
        <dbReference type="Rhea" id="RHEA:40139"/>
        <dbReference type="ChEBI" id="CHEBI:15377"/>
        <dbReference type="ChEBI" id="CHEBI:15378"/>
        <dbReference type="ChEBI" id="CHEBI:30823"/>
        <dbReference type="ChEBI" id="CHEBI:57287"/>
        <dbReference type="ChEBI" id="CHEBI:57387"/>
    </reaction>
    <physiologicalReaction direction="left-to-right" evidence="14">
        <dbReference type="Rhea" id="RHEA:40140"/>
    </physiologicalReaction>
</comment>
<feature type="region of interest" description="Disordered" evidence="24">
    <location>
        <begin position="1"/>
        <end position="30"/>
    </location>
</feature>
<evidence type="ECO:0000256" key="16">
    <source>
        <dbReference type="ARBA" id="ARBA00038848"/>
    </source>
</evidence>
<evidence type="ECO:0000256" key="11">
    <source>
        <dbReference type="ARBA" id="ARBA00023136"/>
    </source>
</evidence>
<proteinExistence type="inferred from homology"/>
<dbReference type="GO" id="GO:0016020">
    <property type="term" value="C:membrane"/>
    <property type="evidence" value="ECO:0007669"/>
    <property type="project" value="UniProtKB-SubCell"/>
</dbReference>
<dbReference type="PANTHER" id="PTHR12418:SF19">
    <property type="entry name" value="ACYL-COENZYME A THIOESTERASE THEM4"/>
    <property type="match status" value="1"/>
</dbReference>
<dbReference type="GO" id="GO:0006631">
    <property type="term" value="P:fatty acid metabolic process"/>
    <property type="evidence" value="ECO:0007669"/>
    <property type="project" value="UniProtKB-KW"/>
</dbReference>
<accession>A0A076F0I7</accession>
<comment type="catalytic activity">
    <reaction evidence="13">
        <text>(5Z,8Z,11Z,14Z)-eicosatetraenoyl-CoA + H2O = (5Z,8Z,11Z,14Z)-eicosatetraenoate + CoA + H(+)</text>
        <dbReference type="Rhea" id="RHEA:40151"/>
        <dbReference type="ChEBI" id="CHEBI:15377"/>
        <dbReference type="ChEBI" id="CHEBI:15378"/>
        <dbReference type="ChEBI" id="CHEBI:32395"/>
        <dbReference type="ChEBI" id="CHEBI:57287"/>
        <dbReference type="ChEBI" id="CHEBI:57368"/>
    </reaction>
    <physiologicalReaction direction="left-to-right" evidence="13">
        <dbReference type="Rhea" id="RHEA:40152"/>
    </physiologicalReaction>
</comment>
<comment type="subcellular location">
    <subcellularLocation>
        <location evidence="3">Cell projection</location>
        <location evidence="3">Ruffle membrane</location>
    </subcellularLocation>
    <subcellularLocation>
        <location evidence="2">Cytoplasm</location>
    </subcellularLocation>
    <subcellularLocation>
        <location evidence="1">Membrane</location>
        <topology evidence="1">Peripheral membrane protein</topology>
    </subcellularLocation>
</comment>
<dbReference type="RefSeq" id="WP_112301792.1">
    <property type="nucleotide sequence ID" value="NZ_CP008947.1"/>
</dbReference>
<evidence type="ECO:0000256" key="21">
    <source>
        <dbReference type="ARBA" id="ARBA00047969"/>
    </source>
</evidence>
<evidence type="ECO:0000259" key="25">
    <source>
        <dbReference type="Pfam" id="PF03061"/>
    </source>
</evidence>